<feature type="compositionally biased region" description="Low complexity" evidence="10">
    <location>
        <begin position="162"/>
        <end position="171"/>
    </location>
</feature>
<keyword evidence="13" id="KW-1185">Reference proteome</keyword>
<evidence type="ECO:0000256" key="1">
    <source>
        <dbReference type="ARBA" id="ARBA00008651"/>
    </source>
</evidence>
<feature type="region of interest" description="Disordered" evidence="10">
    <location>
        <begin position="372"/>
        <end position="415"/>
    </location>
</feature>
<feature type="region of interest" description="Disordered" evidence="10">
    <location>
        <begin position="1208"/>
        <end position="1227"/>
    </location>
</feature>
<evidence type="ECO:0000256" key="4">
    <source>
        <dbReference type="ARBA" id="ARBA00022679"/>
    </source>
</evidence>
<dbReference type="InterPro" id="IPR007110">
    <property type="entry name" value="Ig-like_dom"/>
</dbReference>
<feature type="compositionally biased region" description="Low complexity" evidence="10">
    <location>
        <begin position="395"/>
        <end position="414"/>
    </location>
</feature>
<feature type="region of interest" description="Disordered" evidence="10">
    <location>
        <begin position="1297"/>
        <end position="1319"/>
    </location>
</feature>
<evidence type="ECO:0000313" key="13">
    <source>
        <dbReference type="Proteomes" id="UP001652624"/>
    </source>
</evidence>
<evidence type="ECO:0000256" key="10">
    <source>
        <dbReference type="SAM" id="MobiDB-lite"/>
    </source>
</evidence>
<comment type="catalytic activity">
    <reaction evidence="9">
        <text>L-seryl-[protein] + ATP = O-phospho-L-seryl-[protein] + ADP + H(+)</text>
        <dbReference type="Rhea" id="RHEA:17989"/>
        <dbReference type="Rhea" id="RHEA-COMP:9863"/>
        <dbReference type="Rhea" id="RHEA-COMP:11604"/>
        <dbReference type="ChEBI" id="CHEBI:15378"/>
        <dbReference type="ChEBI" id="CHEBI:29999"/>
        <dbReference type="ChEBI" id="CHEBI:30616"/>
        <dbReference type="ChEBI" id="CHEBI:83421"/>
        <dbReference type="ChEBI" id="CHEBI:456216"/>
        <dbReference type="EC" id="2.7.11.1"/>
    </reaction>
</comment>
<feature type="domain" description="Alpha-type protein kinase" evidence="12">
    <location>
        <begin position="1821"/>
        <end position="2053"/>
    </location>
</feature>
<reference evidence="14" key="1">
    <citation type="submission" date="2025-08" db="UniProtKB">
        <authorList>
            <consortium name="RefSeq"/>
        </authorList>
    </citation>
    <scope>IDENTIFICATION</scope>
</reference>
<dbReference type="SMART" id="SM00409">
    <property type="entry name" value="IG"/>
    <property type="match status" value="2"/>
</dbReference>
<dbReference type="InterPro" id="IPR004166">
    <property type="entry name" value="a-kinase_dom"/>
</dbReference>
<comment type="catalytic activity">
    <reaction evidence="8">
        <text>L-threonyl-[protein] + ATP = O-phospho-L-threonyl-[protein] + ADP + H(+)</text>
        <dbReference type="Rhea" id="RHEA:46608"/>
        <dbReference type="Rhea" id="RHEA-COMP:11060"/>
        <dbReference type="Rhea" id="RHEA-COMP:11605"/>
        <dbReference type="ChEBI" id="CHEBI:15378"/>
        <dbReference type="ChEBI" id="CHEBI:30013"/>
        <dbReference type="ChEBI" id="CHEBI:30616"/>
        <dbReference type="ChEBI" id="CHEBI:61977"/>
        <dbReference type="ChEBI" id="CHEBI:456216"/>
        <dbReference type="EC" id="2.7.11.1"/>
    </reaction>
</comment>
<feature type="compositionally biased region" description="Basic and acidic residues" evidence="10">
    <location>
        <begin position="188"/>
        <end position="200"/>
    </location>
</feature>
<evidence type="ECO:0000256" key="7">
    <source>
        <dbReference type="ARBA" id="ARBA00023319"/>
    </source>
</evidence>
<dbReference type="GeneID" id="132533175"/>
<organism evidence="13 14">
    <name type="scientific">Erinaceus europaeus</name>
    <name type="common">Western European hedgehog</name>
    <dbReference type="NCBI Taxonomy" id="9365"/>
    <lineage>
        <taxon>Eukaryota</taxon>
        <taxon>Metazoa</taxon>
        <taxon>Chordata</taxon>
        <taxon>Craniata</taxon>
        <taxon>Vertebrata</taxon>
        <taxon>Euteleostomi</taxon>
        <taxon>Mammalia</taxon>
        <taxon>Eutheria</taxon>
        <taxon>Laurasiatheria</taxon>
        <taxon>Eulipotyphla</taxon>
        <taxon>Erinaceidae</taxon>
        <taxon>Erinaceinae</taxon>
        <taxon>Erinaceus</taxon>
    </lineage>
</organism>
<feature type="compositionally biased region" description="Low complexity" evidence="10">
    <location>
        <begin position="1160"/>
        <end position="1173"/>
    </location>
</feature>
<dbReference type="InterPro" id="IPR003598">
    <property type="entry name" value="Ig_sub2"/>
</dbReference>
<name>A0ABM3W016_ERIEU</name>
<keyword evidence="5 14" id="KW-0418">Kinase</keyword>
<evidence type="ECO:0000256" key="5">
    <source>
        <dbReference type="ARBA" id="ARBA00022777"/>
    </source>
</evidence>
<evidence type="ECO:0000259" key="12">
    <source>
        <dbReference type="PROSITE" id="PS51158"/>
    </source>
</evidence>
<protein>
    <recommendedName>
        <fullName evidence="2">non-specific serine/threonine protein kinase</fullName>
        <ecNumber evidence="2">2.7.11.1</ecNumber>
    </recommendedName>
</protein>
<feature type="region of interest" description="Disordered" evidence="10">
    <location>
        <begin position="638"/>
        <end position="665"/>
    </location>
</feature>
<dbReference type="GO" id="GO:0016301">
    <property type="term" value="F:kinase activity"/>
    <property type="evidence" value="ECO:0007669"/>
    <property type="project" value="UniProtKB-KW"/>
</dbReference>
<evidence type="ECO:0000256" key="3">
    <source>
        <dbReference type="ARBA" id="ARBA00022527"/>
    </source>
</evidence>
<feature type="region of interest" description="Disordered" evidence="10">
    <location>
        <begin position="2056"/>
        <end position="2090"/>
    </location>
</feature>
<dbReference type="Gene3D" id="3.20.200.10">
    <property type="entry name" value="MHCK/EF2 kinase"/>
    <property type="match status" value="1"/>
</dbReference>
<comment type="similarity">
    <text evidence="1">Belongs to the protein kinase superfamily. Alpha-type protein kinase family. ALPK subfamily.</text>
</comment>
<feature type="compositionally biased region" description="Polar residues" evidence="10">
    <location>
        <begin position="1072"/>
        <end position="1081"/>
    </location>
</feature>
<gene>
    <name evidence="14" type="primary">ALPK2</name>
</gene>
<feature type="region of interest" description="Disordered" evidence="10">
    <location>
        <begin position="1684"/>
        <end position="1704"/>
    </location>
</feature>
<keyword evidence="4" id="KW-0808">Transferase</keyword>
<dbReference type="Pfam" id="PF07679">
    <property type="entry name" value="I-set"/>
    <property type="match status" value="2"/>
</dbReference>
<feature type="region of interest" description="Disordered" evidence="10">
    <location>
        <begin position="1559"/>
        <end position="1579"/>
    </location>
</feature>
<feature type="region of interest" description="Disordered" evidence="10">
    <location>
        <begin position="108"/>
        <end position="171"/>
    </location>
</feature>
<feature type="compositionally biased region" description="Polar residues" evidence="10">
    <location>
        <begin position="134"/>
        <end position="143"/>
    </location>
</feature>
<feature type="region of interest" description="Disordered" evidence="10">
    <location>
        <begin position="1151"/>
        <end position="1190"/>
    </location>
</feature>
<feature type="region of interest" description="Disordered" evidence="10">
    <location>
        <begin position="241"/>
        <end position="264"/>
    </location>
</feature>
<dbReference type="Pfam" id="PF02816">
    <property type="entry name" value="Alpha_kinase"/>
    <property type="match status" value="1"/>
</dbReference>
<feature type="domain" description="Ig-like" evidence="11">
    <location>
        <begin position="7"/>
        <end position="88"/>
    </location>
</feature>
<feature type="compositionally biased region" description="Basic and acidic residues" evidence="10">
    <location>
        <begin position="248"/>
        <end position="264"/>
    </location>
</feature>
<feature type="domain" description="Ig-like" evidence="11">
    <location>
        <begin position="1706"/>
        <end position="1794"/>
    </location>
</feature>
<feature type="region of interest" description="Disordered" evidence="10">
    <location>
        <begin position="1597"/>
        <end position="1637"/>
    </location>
</feature>
<dbReference type="CDD" id="cd00096">
    <property type="entry name" value="Ig"/>
    <property type="match status" value="1"/>
</dbReference>
<dbReference type="EC" id="2.7.11.1" evidence="2"/>
<feature type="compositionally biased region" description="Acidic residues" evidence="10">
    <location>
        <begin position="202"/>
        <end position="212"/>
    </location>
</feature>
<dbReference type="InterPro" id="IPR036179">
    <property type="entry name" value="Ig-like_dom_sf"/>
</dbReference>
<evidence type="ECO:0000256" key="6">
    <source>
        <dbReference type="ARBA" id="ARBA00023157"/>
    </source>
</evidence>
<feature type="region of interest" description="Disordered" evidence="10">
    <location>
        <begin position="427"/>
        <end position="551"/>
    </location>
</feature>
<dbReference type="InterPro" id="IPR003599">
    <property type="entry name" value="Ig_sub"/>
</dbReference>
<feature type="compositionally biased region" description="Polar residues" evidence="10">
    <location>
        <begin position="1603"/>
        <end position="1615"/>
    </location>
</feature>
<dbReference type="InterPro" id="IPR011009">
    <property type="entry name" value="Kinase-like_dom_sf"/>
</dbReference>
<feature type="compositionally biased region" description="Polar residues" evidence="10">
    <location>
        <begin position="644"/>
        <end position="654"/>
    </location>
</feature>
<dbReference type="SUPFAM" id="SSF56112">
    <property type="entry name" value="Protein kinase-like (PK-like)"/>
    <property type="match status" value="1"/>
</dbReference>
<sequence length="2090" mass="225012">MADPGGPQSRGLCFLSTLLSQKVPERSDTVLRCMIAGQPKPDVTWYKNGQTIDQCEVTSSYEFSQNQYIHILHLYSCTPKDTAVYQVSAKNHFGMICCSASVEVEGSSETPKPPLIPGDAGATGCQCESRTDQDGANQSGETEQVTKEEENVSLRPHTPAESPSSPSTSSCSPWFWLSSNISAANSRKSPDVKGTRRGGETGDLEDTEEPADGELVSHLSHHSGEQEVYSQGTAVSGLIDGASQQVGPKDDTVKPGHPNPRGEKYISFSLPLPGGSGDRTSSKVQSLASSNASDSNYELCPEITLTCTEEFSDDDLEYLECSDVMTDYSNAAWQWRLQGPEQVFLLESNDNEERTFAEHCLGGGECFLTEMGRGPTVSGDMGPVDATSGSYGHRSQPQEVQAESSQASTSSSSSLHAGMTLALGPQQDDMSAVTGPRRYKLPTPPPQASGNDSPGISGESGASHYHQAREESASDSLLNMATAVPTEGEVKPGDLGNSGRNQALEIDTKDSLSKWGLEKAPREKRLGLKGKSRKPREGAPQSSLNLWGPRGAAKCPLTPSDKTECLHAKTEATTYATSRGRAGEGGAIPKRKALRMPLDSHPQKGDSNWEGQEKAPNLQEAIQFPDVSDHLQVQMPDMGRETASHSQTPAFSESSGDDSICTGTGTNSLPSLGGFLEEKASLAQHLEVESYAGDLWHEAHQDWGHNTPGSSREDAGHELSVPETSDATMSSCEVWTGLLMEDSTEDGEPKVLHTVSLEPQDTIFALETVNPGPVDGEMPCVMWDLEAGGQGTSETMESLTGASVDKYLPQEVCFTGSELEECQSQVSLLCPAGDGTLGLPFQTGSSELPQTSYQSSEETDYTESPLSSPTVNWNVSPEASEGVTGEKGTKVENSTSTLASMVEADLKGLSLAFPRGLDDSQPPYSKNSFPVPFQEGDEGTSSAQETTDMLASQIPKVTFSQKVPMPTTAHFECFQVSEESEDMSTVTQVHVTKYLPISIAINSPAGDPEENSSPAQEENGFQLPSGVPLAPISNSSSIDATKEQICLTPSEPGVQVQVPLLPEGDRFCNVPFCQTENQPGDENQDRADSSGPEGTVQEKGRGSAQRDTQESLPHLSALPESAFQEHLPTTSAAQNETEPVPLGHSAAHLEETGSSDVGTSASVVAPSPVPSVSDIPPEQSRGSGPGHWGVGSKLKIITLEAPISESWSPRLAESEYKEPKAGPTPPGRGWAVSGFLQVGATWPELGSPGLAALAHSPPAGSESALTNSRKKHEGEKLVGGACWHNISSQFLSQPGLLKSSVDPVGEKENGKDPSQYPEESHLKVALPASFRQLPSCPGILESSVDPIGEVGVMEWARAPSPEPSEPIAEVIMEESEWKDGSLGQQVEVQPTILPAPCPQQSRETILSISQNQEDSEAGETEPSQGNKAKEQPATLHSPSPVEGEEIIPRERSGNLLWEGREGIFQKAEQTQDNRAEVILPILPHSGCLAVTSSAPVQADTHKVTGQRHEDDSVEPRHHQSSCSDSKDEPGKHLPSSGGLPGLPFYSSPKRNITVCSISHRSQKHTTEGSQIGAIKSPNASGTPAVTLGFISGLREAPERAQSPHAQGSMLGSRTRTGVEGECDHKAGSEAVRKKPETLGSDHVAEGIKKKILSRVAALRLKLEEKENLRKNSIFLKKIPKLEMPASHTEEKKEAKKPPGKREGKAPVLMKKIQAEMFPEHPGNVKLSCQFAEIHEDSTIWWTKDSKSVAQVQRSAGDNSTVSLAITQASQKDQGIYHCCLKNSYGKVSAEFNLTAEVLKQLSSHPDVKGCEEIEFSQLIFREDFLNDSYFGDRLRGQIATEALHFGEGVHRKAFRSRVMRGLTPVFKPGHACVLKVHNAVAYGTRSNDELVQRNYKLATQECYVQNTARHYAKIYAAEAQPLEGFGEVPEIIPIFLIHRPENNIPYATVEEELIGEFVKYSMRDGKEINFLRRESEAGQKCCTFQHWVYQKTSGCLLVTDMQGVGMKLTDVGIATLAKGYKGFKGNCSMSFIDQFKAIHQCNKYCQMLGLKSLQTNSQKQRKPSVGKSKIQPNAAPAKKLAPGTLAEKKA</sequence>
<feature type="region of interest" description="Disordered" evidence="10">
    <location>
        <begin position="185"/>
        <end position="212"/>
    </location>
</feature>
<feature type="compositionally biased region" description="Basic and acidic residues" evidence="10">
    <location>
        <begin position="506"/>
        <end position="526"/>
    </location>
</feature>
<evidence type="ECO:0000256" key="2">
    <source>
        <dbReference type="ARBA" id="ARBA00012513"/>
    </source>
</evidence>
<keyword evidence="3" id="KW-0723">Serine/threonine-protein kinase</keyword>
<dbReference type="SMART" id="SM00811">
    <property type="entry name" value="Alpha_kinase"/>
    <property type="match status" value="1"/>
</dbReference>
<feature type="region of interest" description="Disordered" evidence="10">
    <location>
        <begin position="1071"/>
        <end position="1112"/>
    </location>
</feature>
<dbReference type="InterPro" id="IPR013098">
    <property type="entry name" value="Ig_I-set"/>
</dbReference>
<feature type="compositionally biased region" description="Polar residues" evidence="10">
    <location>
        <begin position="842"/>
        <end position="877"/>
    </location>
</feature>
<dbReference type="CDD" id="cd16974">
    <property type="entry name" value="Alpha_kinase_ALPK2"/>
    <property type="match status" value="1"/>
</dbReference>
<feature type="region of interest" description="Disordered" evidence="10">
    <location>
        <begin position="1002"/>
        <end position="1034"/>
    </location>
</feature>
<feature type="region of interest" description="Disordered" evidence="10">
    <location>
        <begin position="1394"/>
        <end position="1453"/>
    </location>
</feature>
<dbReference type="PANTHER" id="PTHR47091:SF2">
    <property type="entry name" value="ALPHA-PROTEIN KINASE 2"/>
    <property type="match status" value="1"/>
</dbReference>
<keyword evidence="6" id="KW-1015">Disulfide bond</keyword>
<feature type="compositionally biased region" description="Basic and acidic residues" evidence="10">
    <location>
        <begin position="1616"/>
        <end position="1636"/>
    </location>
</feature>
<dbReference type="SUPFAM" id="SSF48726">
    <property type="entry name" value="Immunoglobulin"/>
    <property type="match status" value="2"/>
</dbReference>
<feature type="compositionally biased region" description="Basic and acidic residues" evidence="10">
    <location>
        <begin position="1687"/>
        <end position="1704"/>
    </location>
</feature>
<evidence type="ECO:0000256" key="8">
    <source>
        <dbReference type="ARBA" id="ARBA00047899"/>
    </source>
</evidence>
<feature type="region of interest" description="Disordered" evidence="10">
    <location>
        <begin position="840"/>
        <end position="890"/>
    </location>
</feature>
<proteinExistence type="inferred from homology"/>
<dbReference type="SMART" id="SM00408">
    <property type="entry name" value="IGc2"/>
    <property type="match status" value="2"/>
</dbReference>
<dbReference type="PANTHER" id="PTHR47091">
    <property type="entry name" value="ALPHA-PROTEIN KINASE 2-RELATED"/>
    <property type="match status" value="1"/>
</dbReference>
<keyword evidence="7" id="KW-0393">Immunoglobulin domain</keyword>
<accession>A0ABM3W016</accession>
<evidence type="ECO:0000256" key="9">
    <source>
        <dbReference type="ARBA" id="ARBA00048679"/>
    </source>
</evidence>
<evidence type="ECO:0000259" key="11">
    <source>
        <dbReference type="PROSITE" id="PS50835"/>
    </source>
</evidence>
<dbReference type="Proteomes" id="UP001652624">
    <property type="component" value="Chromosome 15"/>
</dbReference>
<feature type="compositionally biased region" description="Polar residues" evidence="10">
    <location>
        <begin position="1398"/>
        <end position="1412"/>
    </location>
</feature>
<dbReference type="PROSITE" id="PS50835">
    <property type="entry name" value="IG_LIKE"/>
    <property type="match status" value="2"/>
</dbReference>
<dbReference type="RefSeq" id="XP_060029926.1">
    <property type="nucleotide sequence ID" value="XM_060173943.1"/>
</dbReference>
<dbReference type="Gene3D" id="2.60.40.10">
    <property type="entry name" value="Immunoglobulins"/>
    <property type="match status" value="2"/>
</dbReference>
<evidence type="ECO:0000313" key="14">
    <source>
        <dbReference type="RefSeq" id="XP_060029926.1"/>
    </source>
</evidence>
<feature type="region of interest" description="Disordered" evidence="10">
    <location>
        <begin position="702"/>
        <end position="728"/>
    </location>
</feature>
<feature type="region of interest" description="Disordered" evidence="10">
    <location>
        <begin position="1498"/>
        <end position="1545"/>
    </location>
</feature>
<feature type="region of interest" description="Disordered" evidence="10">
    <location>
        <begin position="917"/>
        <end position="945"/>
    </location>
</feature>
<dbReference type="PROSITE" id="PS51158">
    <property type="entry name" value="ALPHA_KINASE"/>
    <property type="match status" value="1"/>
</dbReference>
<dbReference type="InterPro" id="IPR013783">
    <property type="entry name" value="Ig-like_fold"/>
</dbReference>
<feature type="compositionally biased region" description="Basic and acidic residues" evidence="10">
    <location>
        <begin position="1499"/>
        <end position="1517"/>
    </location>
</feature>